<dbReference type="WBParaSite" id="EN70_9598">
    <property type="protein sequence ID" value="EN70_9598"/>
    <property type="gene ID" value="EN70_9598"/>
</dbReference>
<evidence type="ECO:0000313" key="14">
    <source>
        <dbReference type="Proteomes" id="UP000095285"/>
    </source>
</evidence>
<evidence type="ECO:0000256" key="7">
    <source>
        <dbReference type="ARBA" id="ARBA00022771"/>
    </source>
</evidence>
<feature type="compositionally biased region" description="Low complexity" evidence="12">
    <location>
        <begin position="234"/>
        <end position="243"/>
    </location>
</feature>
<dbReference type="InterPro" id="IPR055065">
    <property type="entry name" value="OB_MCM10"/>
</dbReference>
<sequence>MNREFITHYHSTINACTKHIIISGARGAHLKHAVVEQNIPSSDEEFSHDSITMHINIPEHKGQKFVASNIENEVTLNKFDTVTDSVDNNAINDIHERSNLSPIIIPKEWNMDPDGYRYIDKTYTTLLNSHIHESLTITTPSTTLSSNGPVKSAMENAAPSLASVSIISSTAGTAPTSISSTISINHSVTAIFASISTMPISSKTVEKSGPISSSQKLASESKIVNNRGEESVEPSIQSPPQILSQPIPPGKSWLYDGLQSIINSQILPEQHSQQEELSDKKLSFGSFDPIGTFALATFNTALNNNDNSLPITTTVMNTSRKPLISTNDPAVLSTSIQKLSPNVIDTTVGSNEFQTKKSIELSEKSMKGSEENHYFNADSSIFMNAPSFQNQTHTVVSGDWTGNSNINIMTKQLSFASNGTKETEKEESEGKQDLSSHNIGNTLIVKPGNDVLHSFIPDIQETSTEVHTSLGQSDSQSDMVVNQDHRINIVGHRFHSLKHQQSLPENLSETTRQQFIAVNDTQVAQNTSFQTTDKQGENEEVLRDQTTINTPEEEMIESETSNAHEEEMTEFEISNKQNISNSQVTSLTTPDEVTHPIVTSLQQLQPEDDTCVLPPDAGTCHDYVLRWFHNSQTAKCEQFSYGSCGGNSNNFLNRHACETKCTQDEPIKSQLPERCTYRKDEGYGNGYNVKWYFNVRNLRCEQMVYKGEGGNSNQFETLALDDEVHAMNTTTKQIAHSLKTTSIDLLQQDFAAASHDQENQHVVSTITGTDKMSKRQHHIHAISQNAPENHHHRIISDNDSIGDEEIQQISSKQHHTSSSISAQPFIPVTPAQLIPQRLDGSTRKTMTMEESPSPELSSLTLERKIIDAKTFGATIVNISNDDHVDLPRIVEEISQAPSCPNGLKPMQHADGRPMMCLPGRNQCTGNSLCYFNGVDFFCCPNADDPYDEHVFGGYGGDEVKRGYKSVKKRPINGNELIVRKLRLKRQAQIITNRPLAINTAARIDSKLPKQSLAKALFTVNGSNSRQVNNICMQNVNTGKCTEAHLRFFYDPRVGTCRLFYYSGCGGNENNFATEDECRQRCKNDKIHIENTPPGSCPFGEPPLGDNAPVICGDDAGSFECPKGYYCRMGPPNVCCLEKFLPVLEKALVTKKNQKNIRFSPRKPNDDIGYQPEEGQKGSEVESSQSLIVPTNICPDGSDALVDDSTHNRSNVAQVMMVNHFVQLAIIALLIQRRMLGVMGVKIPPPPKIPPYFGLRPSNPGEVLPRGSLPSDYITQKHLRPIIDSRAPENEAIDHSGNLVPVDQAADSSRNLVPSASPETETNEVQIDVGEMKDPFESLEYAQKTTSDRSICLLKPNEGRTCRENESPPRTNLQYFYSSRDKRCKLYFYRGCGGSQNRFDTKRHCELTCAYLCKSWSEWSTETTIMNETLNELLNLFEDDEQFKVQKSPNVDGGNDRGMKKMDDKQKKDRTNLTISNTISAEKKPTRSLIPIDFGCLKENVDSSERKNKTANGSSLLHSDGASSSEDEWSSNDHLMQLSEAGRSIKRQLKEAKANDLGFLYRVRLNTVMKYLLVPPYIMNYQIESIKRQGVNLQENRRALQGKAQQITSAVESLSKDALKVYDPFFGIRIRNPTLSSAAFESYCDGLKKIRLSQLKCFSVDNKWISLAIIVDKTGCRKSANGHEYMIWNTSDLTDFLDTNVKILVFGDCIKKFWKLQLGSVIALVAPPFADGDDKQSQITLKLTKCAQVLEMGFCPDFGHCKAVKKDGGLCQNVVNLSQCERCVYHVQRAAQKFTANRGSFASMLANPKRKLPLQESNSFSGGIITIPRRSPKVSTNALLINKSRKQLNQHLTRSCLMRSKSLKECEKMTLDALIAKETAICGTKSASQPHGKISPRDRSNESLKEFLQKQDGNESSTHSPILGKGLNSGSVLLISPRKSDKLTASENTKRKAIATIMKRGGLEKADPNSINSKHKKRRLFFPPEHKGQKNTEVNKNVNSNSEKVRGFSKTLYTAEEISKLLEKRSNHEGDLRREDAAREKRYFSAMEQKEKLENYLTKTMEIKNCNVVICMQCNYTSYKQSDLCKQLHHTVKQCKANKRFFRCKQCYKRTVSYERLPTVPCTQCGYNDFERVAMKDEKKVKLAQENLLLRGEEREFVNC</sequence>
<dbReference type="Gene3D" id="2.40.50.140">
    <property type="entry name" value="Nucleic acid-binding proteins"/>
    <property type="match status" value="1"/>
</dbReference>
<dbReference type="SMART" id="SM00131">
    <property type="entry name" value="KU"/>
    <property type="match status" value="4"/>
</dbReference>
<dbReference type="Proteomes" id="UP000095285">
    <property type="component" value="Unassembled WGS sequence"/>
</dbReference>
<dbReference type="InterPro" id="IPR015411">
    <property type="entry name" value="Rep_factor_Mcm10_C"/>
</dbReference>
<evidence type="ECO:0000256" key="6">
    <source>
        <dbReference type="ARBA" id="ARBA00022723"/>
    </source>
</evidence>
<dbReference type="PROSITE" id="PS50279">
    <property type="entry name" value="BPTI_KUNITZ_2"/>
    <property type="match status" value="4"/>
</dbReference>
<feature type="compositionally biased region" description="Basic and acidic residues" evidence="12">
    <location>
        <begin position="1453"/>
        <end position="1468"/>
    </location>
</feature>
<keyword evidence="4" id="KW-0646">Protease inhibitor</keyword>
<feature type="domain" description="BPTI/Kunitz inhibitor" evidence="13">
    <location>
        <begin position="611"/>
        <end position="661"/>
    </location>
</feature>
<dbReference type="FunFam" id="4.10.410.10:FF:000020">
    <property type="entry name" value="Collagen, type VI, alpha 3"/>
    <property type="match status" value="2"/>
</dbReference>
<dbReference type="InterPro" id="IPR020901">
    <property type="entry name" value="Prtase_inh_Kunz-CS"/>
</dbReference>
<dbReference type="InterPro" id="IPR028150">
    <property type="entry name" value="Lustrin_cystein"/>
</dbReference>
<feature type="compositionally biased region" description="Low complexity" evidence="12">
    <location>
        <begin position="1512"/>
        <end position="1523"/>
    </location>
</feature>
<dbReference type="GO" id="GO:0006270">
    <property type="term" value="P:DNA replication initiation"/>
    <property type="evidence" value="ECO:0007669"/>
    <property type="project" value="InterPro"/>
</dbReference>
<dbReference type="eggNOG" id="KOG4295">
    <property type="taxonomic scope" value="Eukaryota"/>
</dbReference>
<evidence type="ECO:0000256" key="10">
    <source>
        <dbReference type="ARBA" id="ARBA00023157"/>
    </source>
</evidence>
<keyword evidence="9" id="KW-0722">Serine protease inhibitor</keyword>
<feature type="domain" description="BPTI/Kunitz inhibitor" evidence="13">
    <location>
        <begin position="1351"/>
        <end position="1408"/>
    </location>
</feature>
<evidence type="ECO:0000256" key="2">
    <source>
        <dbReference type="ARBA" id="ARBA00009679"/>
    </source>
</evidence>
<feature type="compositionally biased region" description="Polar residues" evidence="12">
    <location>
        <begin position="1305"/>
        <end position="1322"/>
    </location>
</feature>
<feature type="region of interest" description="Disordered" evidence="12">
    <location>
        <begin position="1444"/>
        <end position="1468"/>
    </location>
</feature>
<dbReference type="PROSITE" id="PS00280">
    <property type="entry name" value="BPTI_KUNITZ_1"/>
    <property type="match status" value="1"/>
</dbReference>
<dbReference type="PANTHER" id="PTHR13454:SF11">
    <property type="entry name" value="PROTEIN MCM10 HOMOLOG"/>
    <property type="match status" value="1"/>
</dbReference>
<feature type="region of interest" description="Disordered" evidence="12">
    <location>
        <begin position="204"/>
        <end position="243"/>
    </location>
</feature>
<keyword evidence="14" id="KW-1185">Reference proteome</keyword>
<evidence type="ECO:0000256" key="4">
    <source>
        <dbReference type="ARBA" id="ARBA00022690"/>
    </source>
</evidence>
<feature type="region of interest" description="Disordered" evidence="12">
    <location>
        <begin position="807"/>
        <end position="832"/>
    </location>
</feature>
<dbReference type="GO" id="GO:0043596">
    <property type="term" value="C:nuclear replication fork"/>
    <property type="evidence" value="ECO:0007669"/>
    <property type="project" value="TreeGrafter"/>
</dbReference>
<dbReference type="PRINTS" id="PR00759">
    <property type="entry name" value="BASICPTASE"/>
</dbReference>
<dbReference type="GO" id="GO:0004867">
    <property type="term" value="F:serine-type endopeptidase inhibitor activity"/>
    <property type="evidence" value="ECO:0007669"/>
    <property type="project" value="UniProtKB-KW"/>
</dbReference>
<dbReference type="SMART" id="SM01280">
    <property type="entry name" value="Mcm10"/>
    <property type="match status" value="1"/>
</dbReference>
<dbReference type="SUPFAM" id="SSF57362">
    <property type="entry name" value="BPTI-like"/>
    <property type="match status" value="4"/>
</dbReference>
<feature type="compositionally biased region" description="Polar residues" evidence="12">
    <location>
        <begin position="572"/>
        <end position="588"/>
    </location>
</feature>
<dbReference type="PANTHER" id="PTHR13454">
    <property type="entry name" value="PROTEIN MCM10 HOMOLOG"/>
    <property type="match status" value="1"/>
</dbReference>
<keyword evidence="5" id="KW-0235">DNA replication</keyword>
<dbReference type="InterPro" id="IPR002223">
    <property type="entry name" value="Kunitz_BPTI"/>
</dbReference>
<evidence type="ECO:0000313" key="15">
    <source>
        <dbReference type="WBParaSite" id="EN70_9598"/>
    </source>
</evidence>
<feature type="region of interest" description="Disordered" evidence="12">
    <location>
        <begin position="1905"/>
        <end position="1928"/>
    </location>
</feature>
<reference evidence="14" key="1">
    <citation type="submission" date="2012-04" db="EMBL/GenBank/DDBJ databases">
        <title>The Genome Sequence of Loa loa.</title>
        <authorList>
            <consortium name="The Broad Institute Genome Sequencing Platform"/>
            <consortium name="Broad Institute Genome Sequencing Center for Infectious Disease"/>
            <person name="Nutman T.B."/>
            <person name="Fink D.L."/>
            <person name="Russ C."/>
            <person name="Young S."/>
            <person name="Zeng Q."/>
            <person name="Gargeya S."/>
            <person name="Alvarado L."/>
            <person name="Berlin A."/>
            <person name="Chapman S.B."/>
            <person name="Chen Z."/>
            <person name="Freedman E."/>
            <person name="Gellesch M."/>
            <person name="Goldberg J."/>
            <person name="Griggs A."/>
            <person name="Gujja S."/>
            <person name="Heilman E.R."/>
            <person name="Heiman D."/>
            <person name="Howarth C."/>
            <person name="Mehta T."/>
            <person name="Neiman D."/>
            <person name="Pearson M."/>
            <person name="Roberts A."/>
            <person name="Saif S."/>
            <person name="Shea T."/>
            <person name="Shenoy N."/>
            <person name="Sisk P."/>
            <person name="Stolte C."/>
            <person name="Sykes S."/>
            <person name="White J."/>
            <person name="Yandava C."/>
            <person name="Haas B."/>
            <person name="Henn M.R."/>
            <person name="Nusbaum C."/>
            <person name="Birren B."/>
        </authorList>
    </citation>
    <scope>NUCLEOTIDE SEQUENCE [LARGE SCALE GENOMIC DNA]</scope>
</reference>
<dbReference type="InterPro" id="IPR056791">
    <property type="entry name" value="Znf_Mcm10_C"/>
</dbReference>
<dbReference type="Gene3D" id="4.10.410.10">
    <property type="entry name" value="Pancreatic trypsin inhibitor Kunitz domain"/>
    <property type="match status" value="4"/>
</dbReference>
<feature type="compositionally biased region" description="Low complexity" evidence="12">
    <location>
        <begin position="807"/>
        <end position="821"/>
    </location>
</feature>
<evidence type="ECO:0000256" key="11">
    <source>
        <dbReference type="ARBA" id="ARBA00023242"/>
    </source>
</evidence>
<comment type="similarity">
    <text evidence="2">Belongs to the MCM10 family.</text>
</comment>
<dbReference type="SMART" id="SM00289">
    <property type="entry name" value="WR1"/>
    <property type="match status" value="2"/>
</dbReference>
<feature type="region of interest" description="Disordered" evidence="12">
    <location>
        <begin position="1303"/>
        <end position="1322"/>
    </location>
</feature>
<dbReference type="Pfam" id="PF09332">
    <property type="entry name" value="Mcm10"/>
    <property type="match status" value="1"/>
</dbReference>
<feature type="region of interest" description="Disordered" evidence="12">
    <location>
        <begin position="1155"/>
        <end position="1182"/>
    </location>
</feature>
<dbReference type="InterPro" id="IPR012340">
    <property type="entry name" value="NA-bd_OB-fold"/>
</dbReference>
<dbReference type="GO" id="GO:0008270">
    <property type="term" value="F:zinc ion binding"/>
    <property type="evidence" value="ECO:0007669"/>
    <property type="project" value="UniProtKB-KW"/>
</dbReference>
<evidence type="ECO:0000256" key="9">
    <source>
        <dbReference type="ARBA" id="ARBA00022900"/>
    </source>
</evidence>
<dbReference type="InterPro" id="IPR006150">
    <property type="entry name" value="Cys_repeat_1"/>
</dbReference>
<dbReference type="Pfam" id="PF00014">
    <property type="entry name" value="Kunitz_BPTI"/>
    <property type="match status" value="4"/>
</dbReference>
<feature type="compositionally biased region" description="Polar residues" evidence="12">
    <location>
        <begin position="210"/>
        <end position="224"/>
    </location>
</feature>
<dbReference type="Pfam" id="PF09329">
    <property type="entry name" value="zf-primase"/>
    <property type="match status" value="1"/>
</dbReference>
<accession>A0A1I7W4L2</accession>
<keyword evidence="7" id="KW-0863">Zinc-finger</keyword>
<proteinExistence type="inferred from homology"/>
<feature type="domain" description="BPTI/Kunitz inhibitor" evidence="13">
    <location>
        <begin position="1031"/>
        <end position="1081"/>
    </location>
</feature>
<protein>
    <recommendedName>
        <fullName evidence="3">Protein MCM10 homolog</fullName>
    </recommendedName>
</protein>
<feature type="compositionally biased region" description="Basic and acidic residues" evidence="12">
    <location>
        <begin position="534"/>
        <end position="543"/>
    </location>
</feature>
<evidence type="ECO:0000256" key="12">
    <source>
        <dbReference type="SAM" id="MobiDB-lite"/>
    </source>
</evidence>
<dbReference type="Pfam" id="PF24863">
    <property type="entry name" value="zf-CCCH_Mcm10"/>
    <property type="match status" value="1"/>
</dbReference>
<feature type="region of interest" description="Disordered" evidence="12">
    <location>
        <begin position="526"/>
        <end position="588"/>
    </location>
</feature>
<dbReference type="InterPro" id="IPR015408">
    <property type="entry name" value="Znf_Mcm10/DnaG"/>
</dbReference>
<evidence type="ECO:0000256" key="1">
    <source>
        <dbReference type="ARBA" id="ARBA00004123"/>
    </source>
</evidence>
<evidence type="ECO:0000256" key="8">
    <source>
        <dbReference type="ARBA" id="ARBA00022833"/>
    </source>
</evidence>
<evidence type="ECO:0000259" key="13">
    <source>
        <dbReference type="PROSITE" id="PS50279"/>
    </source>
</evidence>
<comment type="subcellular location">
    <subcellularLocation>
        <location evidence="1">Nucleus</location>
    </subcellularLocation>
</comment>
<evidence type="ECO:0000256" key="3">
    <source>
        <dbReference type="ARBA" id="ARBA00017770"/>
    </source>
</evidence>
<keyword evidence="6" id="KW-0479">Metal-binding</keyword>
<keyword evidence="10" id="KW-1015">Disulfide bond</keyword>
<feature type="domain" description="BPTI/Kunitz inhibitor" evidence="13">
    <location>
        <begin position="675"/>
        <end position="717"/>
    </location>
</feature>
<reference evidence="15" key="2">
    <citation type="submission" date="2016-11" db="UniProtKB">
        <authorList>
            <consortium name="WormBaseParasite"/>
        </authorList>
    </citation>
    <scope>IDENTIFICATION</scope>
</reference>
<dbReference type="GO" id="GO:0003697">
    <property type="term" value="F:single-stranded DNA binding"/>
    <property type="evidence" value="ECO:0007669"/>
    <property type="project" value="InterPro"/>
</dbReference>
<dbReference type="InterPro" id="IPR036880">
    <property type="entry name" value="Kunitz_BPTI_sf"/>
</dbReference>
<dbReference type="InterPro" id="IPR040184">
    <property type="entry name" value="Mcm10"/>
</dbReference>
<dbReference type="GO" id="GO:0003688">
    <property type="term" value="F:DNA replication origin binding"/>
    <property type="evidence" value="ECO:0007669"/>
    <property type="project" value="TreeGrafter"/>
</dbReference>
<feature type="region of interest" description="Disordered" evidence="12">
    <location>
        <begin position="1503"/>
        <end position="1530"/>
    </location>
</feature>
<dbReference type="STRING" id="7209.A0A1I7W4L2"/>
<evidence type="ECO:0000256" key="5">
    <source>
        <dbReference type="ARBA" id="ARBA00022705"/>
    </source>
</evidence>
<dbReference type="Pfam" id="PF14625">
    <property type="entry name" value="Lustrin_cystein"/>
    <property type="match status" value="2"/>
</dbReference>
<dbReference type="CDD" id="cd00109">
    <property type="entry name" value="Kunitz-type"/>
    <property type="match status" value="3"/>
</dbReference>
<feature type="region of interest" description="Disordered" evidence="12">
    <location>
        <begin position="415"/>
        <end position="442"/>
    </location>
</feature>
<keyword evidence="8" id="KW-0862">Zinc</keyword>
<feature type="compositionally biased region" description="Basic and acidic residues" evidence="12">
    <location>
        <begin position="421"/>
        <end position="434"/>
    </location>
</feature>
<keyword evidence="11" id="KW-0539">Nucleus</keyword>
<organism evidence="14 15">
    <name type="scientific">Loa loa</name>
    <name type="common">Eye worm</name>
    <name type="synonym">Filaria loa</name>
    <dbReference type="NCBI Taxonomy" id="7209"/>
    <lineage>
        <taxon>Eukaryota</taxon>
        <taxon>Metazoa</taxon>
        <taxon>Ecdysozoa</taxon>
        <taxon>Nematoda</taxon>
        <taxon>Chromadorea</taxon>
        <taxon>Rhabditida</taxon>
        <taxon>Spirurina</taxon>
        <taxon>Spiruromorpha</taxon>
        <taxon>Filarioidea</taxon>
        <taxon>Onchocercidae</taxon>
        <taxon>Loa</taxon>
    </lineage>
</organism>
<dbReference type="Pfam" id="PF22379">
    <property type="entry name" value="OB_MCM10"/>
    <property type="match status" value="1"/>
</dbReference>
<name>A0A1I7W4L2_LOALO</name>